<protein>
    <submittedName>
        <fullName evidence="2">Uncharacterized protein</fullName>
    </submittedName>
</protein>
<name>A0ABW8UPU1_9LACT</name>
<accession>A0ABW8UPU1</accession>
<feature type="chain" id="PRO_5045970672" evidence="1">
    <location>
        <begin position="29"/>
        <end position="200"/>
    </location>
</feature>
<dbReference type="Proteomes" id="UP001625374">
    <property type="component" value="Unassembled WGS sequence"/>
</dbReference>
<evidence type="ECO:0000313" key="3">
    <source>
        <dbReference type="Proteomes" id="UP001625374"/>
    </source>
</evidence>
<keyword evidence="3" id="KW-1185">Reference proteome</keyword>
<comment type="caution">
    <text evidence="2">The sequence shown here is derived from an EMBL/GenBank/DDBJ whole genome shotgun (WGS) entry which is preliminary data.</text>
</comment>
<reference evidence="2 3" key="1">
    <citation type="submission" date="2024-08" db="EMBL/GenBank/DDBJ databases">
        <authorList>
            <person name="Arias E."/>
        </authorList>
    </citation>
    <scope>NUCLEOTIDE SEQUENCE [LARGE SCALE GENOMIC DNA]</scope>
    <source>
        <strain evidence="2 3">FAM 24106</strain>
    </source>
</reference>
<gene>
    <name evidence="2" type="ORF">ACEN37_11395</name>
</gene>
<keyword evidence="1" id="KW-0732">Signal</keyword>
<proteinExistence type="predicted"/>
<evidence type="ECO:0000256" key="1">
    <source>
        <dbReference type="SAM" id="SignalP"/>
    </source>
</evidence>
<organism evidence="2 3">
    <name type="scientific">Marinilactibacillus psychrotolerans</name>
    <dbReference type="NCBI Taxonomy" id="191770"/>
    <lineage>
        <taxon>Bacteria</taxon>
        <taxon>Bacillati</taxon>
        <taxon>Bacillota</taxon>
        <taxon>Bacilli</taxon>
        <taxon>Lactobacillales</taxon>
        <taxon>Carnobacteriaceae</taxon>
        <taxon>Marinilactibacillus</taxon>
    </lineage>
</organism>
<sequence length="200" mass="21549">MFNYKKISLLFLSVITLNSLIPIASASADTLHNSEPVITNDAELADGEFIGDDGKVYTTEDIISAFENEEAIITEIVTVEETNSSGVQVASFAAGALAPFIGSTIVIPGIGQVVVTAAGLVIGGVVVYKAGSWAWNKAKAYFSDESNWTADQIISKKRKGSIRREFPSEYLGKTLKQIDKEAKQGNAKAKKLLQDGRFKK</sequence>
<evidence type="ECO:0000313" key="2">
    <source>
        <dbReference type="EMBL" id="MFL2103859.1"/>
    </source>
</evidence>
<dbReference type="EMBL" id="JBGQQK010000047">
    <property type="protein sequence ID" value="MFL2103859.1"/>
    <property type="molecule type" value="Genomic_DNA"/>
</dbReference>
<feature type="signal peptide" evidence="1">
    <location>
        <begin position="1"/>
        <end position="28"/>
    </location>
</feature>
<dbReference type="RefSeq" id="WP_407142414.1">
    <property type="nucleotide sequence ID" value="NZ_JBGQQG010000019.1"/>
</dbReference>